<name>A0A9P4MV55_9PLEO</name>
<organism evidence="1 2">
    <name type="scientific">Delitschia confertaspora ATCC 74209</name>
    <dbReference type="NCBI Taxonomy" id="1513339"/>
    <lineage>
        <taxon>Eukaryota</taxon>
        <taxon>Fungi</taxon>
        <taxon>Dikarya</taxon>
        <taxon>Ascomycota</taxon>
        <taxon>Pezizomycotina</taxon>
        <taxon>Dothideomycetes</taxon>
        <taxon>Pleosporomycetidae</taxon>
        <taxon>Pleosporales</taxon>
        <taxon>Delitschiaceae</taxon>
        <taxon>Delitschia</taxon>
    </lineage>
</organism>
<protein>
    <submittedName>
        <fullName evidence="1">Uncharacterized protein</fullName>
    </submittedName>
</protein>
<proteinExistence type="predicted"/>
<sequence length="74" mass="8053">MTKWSFVGGVGIGVIVLRKFLAFCDQMIHTFSLIGTEEETASQPHWSSKAVGIFVHVPIPKITLMESLSGSSNC</sequence>
<accession>A0A9P4MV55</accession>
<evidence type="ECO:0000313" key="1">
    <source>
        <dbReference type="EMBL" id="KAF2197675.1"/>
    </source>
</evidence>
<keyword evidence="2" id="KW-1185">Reference proteome</keyword>
<dbReference type="Proteomes" id="UP000799536">
    <property type="component" value="Unassembled WGS sequence"/>
</dbReference>
<dbReference type="AlphaFoldDB" id="A0A9P4MV55"/>
<dbReference type="EMBL" id="ML994210">
    <property type="protein sequence ID" value="KAF2197675.1"/>
    <property type="molecule type" value="Genomic_DNA"/>
</dbReference>
<evidence type="ECO:0000313" key="2">
    <source>
        <dbReference type="Proteomes" id="UP000799536"/>
    </source>
</evidence>
<gene>
    <name evidence="1" type="ORF">GQ43DRAFT_195760</name>
</gene>
<comment type="caution">
    <text evidence="1">The sequence shown here is derived from an EMBL/GenBank/DDBJ whole genome shotgun (WGS) entry which is preliminary data.</text>
</comment>
<reference evidence="1" key="1">
    <citation type="journal article" date="2020" name="Stud. Mycol.">
        <title>101 Dothideomycetes genomes: a test case for predicting lifestyles and emergence of pathogens.</title>
        <authorList>
            <person name="Haridas S."/>
            <person name="Albert R."/>
            <person name="Binder M."/>
            <person name="Bloem J."/>
            <person name="Labutti K."/>
            <person name="Salamov A."/>
            <person name="Andreopoulos B."/>
            <person name="Baker S."/>
            <person name="Barry K."/>
            <person name="Bills G."/>
            <person name="Bluhm B."/>
            <person name="Cannon C."/>
            <person name="Castanera R."/>
            <person name="Culley D."/>
            <person name="Daum C."/>
            <person name="Ezra D."/>
            <person name="Gonzalez J."/>
            <person name="Henrissat B."/>
            <person name="Kuo A."/>
            <person name="Liang C."/>
            <person name="Lipzen A."/>
            <person name="Lutzoni F."/>
            <person name="Magnuson J."/>
            <person name="Mondo S."/>
            <person name="Nolan M."/>
            <person name="Ohm R."/>
            <person name="Pangilinan J."/>
            <person name="Park H.-J."/>
            <person name="Ramirez L."/>
            <person name="Alfaro M."/>
            <person name="Sun H."/>
            <person name="Tritt A."/>
            <person name="Yoshinaga Y."/>
            <person name="Zwiers L.-H."/>
            <person name="Turgeon B."/>
            <person name="Goodwin S."/>
            <person name="Spatafora J."/>
            <person name="Crous P."/>
            <person name="Grigoriev I."/>
        </authorList>
    </citation>
    <scope>NUCLEOTIDE SEQUENCE</scope>
    <source>
        <strain evidence="1">ATCC 74209</strain>
    </source>
</reference>